<feature type="compositionally biased region" description="Acidic residues" evidence="2">
    <location>
        <begin position="13"/>
        <end position="46"/>
    </location>
</feature>
<accession>A0A8T0MLU0</accession>
<dbReference type="SUPFAM" id="SSF57850">
    <property type="entry name" value="RING/U-box"/>
    <property type="match status" value="1"/>
</dbReference>
<proteinExistence type="predicted"/>
<keyword evidence="1" id="KW-0863">Zinc-finger</keyword>
<evidence type="ECO:0000256" key="1">
    <source>
        <dbReference type="PROSITE-ProRule" id="PRU00175"/>
    </source>
</evidence>
<dbReference type="GO" id="GO:0004842">
    <property type="term" value="F:ubiquitin-protein transferase activity"/>
    <property type="evidence" value="ECO:0007669"/>
    <property type="project" value="InterPro"/>
</dbReference>
<feature type="compositionally biased region" description="Acidic residues" evidence="2">
    <location>
        <begin position="54"/>
        <end position="63"/>
    </location>
</feature>
<name>A0A8T0MLU0_PANVG</name>
<keyword evidence="1" id="KW-0479">Metal-binding</keyword>
<dbReference type="PANTHER" id="PTHR16047">
    <property type="entry name" value="RFWD3 PROTEIN"/>
    <property type="match status" value="1"/>
</dbReference>
<evidence type="ECO:0000313" key="4">
    <source>
        <dbReference type="EMBL" id="KAG2538117.1"/>
    </source>
</evidence>
<dbReference type="GO" id="GO:0008270">
    <property type="term" value="F:zinc ion binding"/>
    <property type="evidence" value="ECO:0007669"/>
    <property type="project" value="UniProtKB-KW"/>
</dbReference>
<dbReference type="GO" id="GO:0036297">
    <property type="term" value="P:interstrand cross-link repair"/>
    <property type="evidence" value="ECO:0007669"/>
    <property type="project" value="InterPro"/>
</dbReference>
<dbReference type="Proteomes" id="UP000823388">
    <property type="component" value="Chromosome 9N"/>
</dbReference>
<dbReference type="Gene3D" id="3.30.40.10">
    <property type="entry name" value="Zinc/RING finger domain, C3HC4 (zinc finger)"/>
    <property type="match status" value="1"/>
</dbReference>
<evidence type="ECO:0000259" key="3">
    <source>
        <dbReference type="PROSITE" id="PS50089"/>
    </source>
</evidence>
<reference evidence="4 5" key="1">
    <citation type="submission" date="2020-05" db="EMBL/GenBank/DDBJ databases">
        <title>WGS assembly of Panicum virgatum.</title>
        <authorList>
            <person name="Lovell J.T."/>
            <person name="Jenkins J."/>
            <person name="Shu S."/>
            <person name="Juenger T.E."/>
            <person name="Schmutz J."/>
        </authorList>
    </citation>
    <scope>NUCLEOTIDE SEQUENCE [LARGE SCALE GENOMIC DNA]</scope>
    <source>
        <strain evidence="5">cv. AP13</strain>
    </source>
</reference>
<dbReference type="InterPro" id="IPR001841">
    <property type="entry name" value="Znf_RING"/>
</dbReference>
<gene>
    <name evidence="4" type="ORF">PVAP13_9NG384800</name>
</gene>
<feature type="region of interest" description="Disordered" evidence="2">
    <location>
        <begin position="1"/>
        <end position="70"/>
    </location>
</feature>
<dbReference type="AlphaFoldDB" id="A0A8T0MLU0"/>
<organism evidence="4 5">
    <name type="scientific">Panicum virgatum</name>
    <name type="common">Blackwell switchgrass</name>
    <dbReference type="NCBI Taxonomy" id="38727"/>
    <lineage>
        <taxon>Eukaryota</taxon>
        <taxon>Viridiplantae</taxon>
        <taxon>Streptophyta</taxon>
        <taxon>Embryophyta</taxon>
        <taxon>Tracheophyta</taxon>
        <taxon>Spermatophyta</taxon>
        <taxon>Magnoliopsida</taxon>
        <taxon>Liliopsida</taxon>
        <taxon>Poales</taxon>
        <taxon>Poaceae</taxon>
        <taxon>PACMAD clade</taxon>
        <taxon>Panicoideae</taxon>
        <taxon>Panicodae</taxon>
        <taxon>Paniceae</taxon>
        <taxon>Panicinae</taxon>
        <taxon>Panicum</taxon>
        <taxon>Panicum sect. Hiantes</taxon>
    </lineage>
</organism>
<evidence type="ECO:0000313" key="5">
    <source>
        <dbReference type="Proteomes" id="UP000823388"/>
    </source>
</evidence>
<feature type="domain" description="RING-type" evidence="3">
    <location>
        <begin position="96"/>
        <end position="143"/>
    </location>
</feature>
<dbReference type="EMBL" id="CM029054">
    <property type="protein sequence ID" value="KAG2538117.1"/>
    <property type="molecule type" value="Genomic_DNA"/>
</dbReference>
<protein>
    <recommendedName>
        <fullName evidence="3">RING-type domain-containing protein</fullName>
    </recommendedName>
</protein>
<evidence type="ECO:0000256" key="2">
    <source>
        <dbReference type="SAM" id="MobiDB-lite"/>
    </source>
</evidence>
<dbReference type="CDD" id="cd16450">
    <property type="entry name" value="mRING-C3HGC3_RFWD3"/>
    <property type="match status" value="1"/>
</dbReference>
<dbReference type="GO" id="GO:0005634">
    <property type="term" value="C:nucleus"/>
    <property type="evidence" value="ECO:0007669"/>
    <property type="project" value="InterPro"/>
</dbReference>
<keyword evidence="5" id="KW-1185">Reference proteome</keyword>
<dbReference type="InterPro" id="IPR037381">
    <property type="entry name" value="RFWD3"/>
</dbReference>
<dbReference type="GO" id="GO:0016567">
    <property type="term" value="P:protein ubiquitination"/>
    <property type="evidence" value="ECO:0007669"/>
    <property type="project" value="InterPro"/>
</dbReference>
<keyword evidence="1" id="KW-0862">Zinc</keyword>
<sequence>MPPSAEFHTDAGSESEEFEDDGVETDDDGGAGSESSEDGMETDGDEGLGSGSEDGVETEDDQGAGEGHCRAGARVPVPAAAGGDGGVGAGRPPPACCVCMEPWTCSGAHRICCIPCGHVYGRSCLERWLRRRCGSRSAKCPQCGELFKLRHITNLYASEYLWDGCCQELTAQIDEKLHKLTEEIKAKLNDVRKETSVLVSDLQKEYQKKLDHDVGAMVKTFVSMKEQMKKMAEQNATPMDLIEFMEQSYTQLPIPSSPPEDGATVKL</sequence>
<dbReference type="PROSITE" id="PS50089">
    <property type="entry name" value="ZF_RING_2"/>
    <property type="match status" value="1"/>
</dbReference>
<dbReference type="InterPro" id="IPR013083">
    <property type="entry name" value="Znf_RING/FYVE/PHD"/>
</dbReference>
<comment type="caution">
    <text evidence="4">The sequence shown here is derived from an EMBL/GenBank/DDBJ whole genome shotgun (WGS) entry which is preliminary data.</text>
</comment>
<dbReference type="PANTHER" id="PTHR16047:SF14">
    <property type="entry name" value="RING-TYPE DOMAIN-CONTAINING PROTEIN"/>
    <property type="match status" value="1"/>
</dbReference>